<gene>
    <name evidence="1" type="ORF">F53441_4381</name>
</gene>
<name>A0A8H4KKF4_9HYPO</name>
<reference evidence="1" key="1">
    <citation type="submission" date="2020-01" db="EMBL/GenBank/DDBJ databases">
        <title>Identification and distribution of gene clusters putatively required for synthesis of sphingolipid metabolism inhibitors in phylogenetically diverse species of the filamentous fungus Fusarium.</title>
        <authorList>
            <person name="Kim H.-S."/>
            <person name="Busman M."/>
            <person name="Brown D.W."/>
            <person name="Divon H."/>
            <person name="Uhlig S."/>
            <person name="Proctor R.H."/>
        </authorList>
    </citation>
    <scope>NUCLEOTIDE SEQUENCE</scope>
    <source>
        <strain evidence="1">NRRL 53441</strain>
    </source>
</reference>
<dbReference type="InterPro" id="IPR023213">
    <property type="entry name" value="CAT-like_dom_sf"/>
</dbReference>
<protein>
    <submittedName>
        <fullName evidence="1">Putative aminoadipate-semialdehyde dehydrogenase</fullName>
    </submittedName>
</protein>
<dbReference type="GO" id="GO:0016747">
    <property type="term" value="F:acyltransferase activity, transferring groups other than amino-acyl groups"/>
    <property type="evidence" value="ECO:0007669"/>
    <property type="project" value="TreeGrafter"/>
</dbReference>
<dbReference type="EMBL" id="JAADJG010000174">
    <property type="protein sequence ID" value="KAF4452827.1"/>
    <property type="molecule type" value="Genomic_DNA"/>
</dbReference>
<dbReference type="Pfam" id="PF02458">
    <property type="entry name" value="Transferase"/>
    <property type="match status" value="1"/>
</dbReference>
<dbReference type="OrthoDB" id="21502at2759"/>
<accession>A0A8H4KKF4</accession>
<proteinExistence type="predicted"/>
<dbReference type="PANTHER" id="PTHR31642">
    <property type="entry name" value="TRICHOTHECENE 3-O-ACETYLTRANSFERASE"/>
    <property type="match status" value="1"/>
</dbReference>
<comment type="caution">
    <text evidence="1">The sequence shown here is derived from an EMBL/GenBank/DDBJ whole genome shotgun (WGS) entry which is preliminary data.</text>
</comment>
<sequence>MSWLSRLPFFRRQTLNLLPKVPTDEVVPVHLFDGTSGLKGCILVWMFRFDEILDADKLHTSLSRVFQRDGWHKLGGRYRRREQDGKLEIHIPRPFTTERPPVHFTKETSNMRFDEHPLASKLPRATGKVETFLGPRAFNSLAMGPGSPSSFEDLIQDDRPQFSLHVNTFTDGTIVGLSHSHMTADLLGLTAVINAWCHELAGRPDQVPPFGGVYEDGMKGLYDPPTEQKHAFAGKELTGWRVMYWLAWAFYESKRNTIESRILCIPKDKMDKLTAKARNCMTASSDAGSSFISQGDVLAALACRLNAQGQPPGSTRNIMTTMALDPRSRAPSAFKDGIAYAGNSPTVIFFECPADKAMEMSLGDLALLSRKSISEQTTEEQIKAYSVLSAEAVRKTGMQTMFGDKDMSFQHMSNWLKASLFDKIDFSPAILKEATTEVGSGRKRGHPTYYHSADPGNVDGPYIMHLLVVMGADRDGNVCMSCVLPQKTWSNFVEYLNALE</sequence>
<keyword evidence="2" id="KW-1185">Reference proteome</keyword>
<dbReference type="InterPro" id="IPR050317">
    <property type="entry name" value="Plant_Fungal_Acyltransferase"/>
</dbReference>
<organism evidence="1 2">
    <name type="scientific">Fusarium austroafricanum</name>
    <dbReference type="NCBI Taxonomy" id="2364996"/>
    <lineage>
        <taxon>Eukaryota</taxon>
        <taxon>Fungi</taxon>
        <taxon>Dikarya</taxon>
        <taxon>Ascomycota</taxon>
        <taxon>Pezizomycotina</taxon>
        <taxon>Sordariomycetes</taxon>
        <taxon>Hypocreomycetidae</taxon>
        <taxon>Hypocreales</taxon>
        <taxon>Nectriaceae</taxon>
        <taxon>Fusarium</taxon>
        <taxon>Fusarium concolor species complex</taxon>
    </lineage>
</organism>
<dbReference type="Gene3D" id="3.30.559.10">
    <property type="entry name" value="Chloramphenicol acetyltransferase-like domain"/>
    <property type="match status" value="2"/>
</dbReference>
<evidence type="ECO:0000313" key="2">
    <source>
        <dbReference type="Proteomes" id="UP000605986"/>
    </source>
</evidence>
<dbReference type="Proteomes" id="UP000605986">
    <property type="component" value="Unassembled WGS sequence"/>
</dbReference>
<evidence type="ECO:0000313" key="1">
    <source>
        <dbReference type="EMBL" id="KAF4452827.1"/>
    </source>
</evidence>
<dbReference type="AlphaFoldDB" id="A0A8H4KKF4"/>
<dbReference type="PANTHER" id="PTHR31642:SF294">
    <property type="entry name" value="ACETYLTRANSFERASE MATC1"/>
    <property type="match status" value="1"/>
</dbReference>